<dbReference type="InterPro" id="IPR001123">
    <property type="entry name" value="LeuE-type"/>
</dbReference>
<dbReference type="PANTHER" id="PTHR30086">
    <property type="entry name" value="ARGININE EXPORTER PROTEIN ARGO"/>
    <property type="match status" value="1"/>
</dbReference>
<feature type="transmembrane region" description="Helical" evidence="6">
    <location>
        <begin position="6"/>
        <end position="25"/>
    </location>
</feature>
<comment type="subcellular location">
    <subcellularLocation>
        <location evidence="1">Cell membrane</location>
        <topology evidence="1">Multi-pass membrane protein</topology>
    </subcellularLocation>
</comment>
<dbReference type="Proteomes" id="UP000555836">
    <property type="component" value="Unassembled WGS sequence"/>
</dbReference>
<evidence type="ECO:0000256" key="6">
    <source>
        <dbReference type="SAM" id="Phobius"/>
    </source>
</evidence>
<reference evidence="7" key="1">
    <citation type="journal article" date="2018" name="Genome Biol.">
        <title>SKESA: strategic k-mer extension for scrupulous assemblies.</title>
        <authorList>
            <person name="Souvorov A."/>
            <person name="Agarwala R."/>
            <person name="Lipman D.J."/>
        </authorList>
    </citation>
    <scope>NUCLEOTIDE SEQUENCE</scope>
    <source>
        <strain evidence="7">1930</strain>
    </source>
</reference>
<dbReference type="EMBL" id="CP034299">
    <property type="protein sequence ID" value="QHH11456.1"/>
    <property type="molecule type" value="Genomic_DNA"/>
</dbReference>
<evidence type="ECO:0000256" key="5">
    <source>
        <dbReference type="ARBA" id="ARBA00023136"/>
    </source>
</evidence>
<dbReference type="RefSeq" id="WP_005463897.1">
    <property type="nucleotide sequence ID" value="NZ_CANUIH010000007.1"/>
</dbReference>
<name>A0A0L8EK66_VIBPH</name>
<reference evidence="8 11" key="4">
    <citation type="submission" date="2020-04" db="EMBL/GenBank/DDBJ databases">
        <title>Whole-genome sequencing of Vibrio spp. from China reveals different genetic environments of blaCTX-M-14 among diverse lineages.</title>
        <authorList>
            <person name="Zheng Z."/>
            <person name="Ye L."/>
            <person name="Chen S."/>
        </authorList>
    </citation>
    <scope>NUCLEOTIDE SEQUENCE [LARGE SCALE GENOMIC DNA]</scope>
    <source>
        <strain evidence="8 11">Vb0574</strain>
    </source>
</reference>
<evidence type="ECO:0000313" key="7">
    <source>
        <dbReference type="EMBL" id="HAS6676866.1"/>
    </source>
</evidence>
<evidence type="ECO:0000313" key="9">
    <source>
        <dbReference type="EMBL" id="QHH11456.1"/>
    </source>
</evidence>
<dbReference type="PIRSF" id="PIRSF006324">
    <property type="entry name" value="LeuE"/>
    <property type="match status" value="1"/>
</dbReference>
<evidence type="ECO:0000313" key="11">
    <source>
        <dbReference type="Proteomes" id="UP000555836"/>
    </source>
</evidence>
<feature type="transmembrane region" description="Helical" evidence="6">
    <location>
        <begin position="184"/>
        <end position="201"/>
    </location>
</feature>
<evidence type="ECO:0000256" key="4">
    <source>
        <dbReference type="ARBA" id="ARBA00022989"/>
    </source>
</evidence>
<feature type="transmembrane region" description="Helical" evidence="6">
    <location>
        <begin position="110"/>
        <end position="133"/>
    </location>
</feature>
<dbReference type="EMBL" id="DACQKT010000003">
    <property type="protein sequence ID" value="HAS6676866.1"/>
    <property type="molecule type" value="Genomic_DNA"/>
</dbReference>
<evidence type="ECO:0000313" key="8">
    <source>
        <dbReference type="EMBL" id="NMU25590.1"/>
    </source>
</evidence>
<keyword evidence="5 6" id="KW-0472">Membrane</keyword>
<reference evidence="7" key="3">
    <citation type="submission" date="2019-12" db="EMBL/GenBank/DDBJ databases">
        <authorList>
            <consortium name="NCBI Pathogen Detection Project"/>
        </authorList>
    </citation>
    <scope>NUCLEOTIDE SEQUENCE</scope>
    <source>
        <strain evidence="7">1930</strain>
    </source>
</reference>
<dbReference type="PANTHER" id="PTHR30086:SF21">
    <property type="entry name" value="TRANSPORT PROTEIN"/>
    <property type="match status" value="1"/>
</dbReference>
<dbReference type="AlphaFoldDB" id="A0A0L8EK66"/>
<dbReference type="EMBL" id="JABCLD010001111">
    <property type="protein sequence ID" value="NMU25590.1"/>
    <property type="molecule type" value="Genomic_DNA"/>
</dbReference>
<dbReference type="Pfam" id="PF01810">
    <property type="entry name" value="LysE"/>
    <property type="match status" value="1"/>
</dbReference>
<evidence type="ECO:0000256" key="2">
    <source>
        <dbReference type="ARBA" id="ARBA00022475"/>
    </source>
</evidence>
<accession>A0A0L8EK66</accession>
<feature type="transmembrane region" description="Helical" evidence="6">
    <location>
        <begin position="68"/>
        <end position="89"/>
    </location>
</feature>
<feature type="transmembrane region" description="Helical" evidence="6">
    <location>
        <begin position="145"/>
        <end position="168"/>
    </location>
</feature>
<organism evidence="7">
    <name type="scientific">Vibrio parahaemolyticus</name>
    <dbReference type="NCBI Taxonomy" id="670"/>
    <lineage>
        <taxon>Bacteria</taxon>
        <taxon>Pseudomonadati</taxon>
        <taxon>Pseudomonadota</taxon>
        <taxon>Gammaproteobacteria</taxon>
        <taxon>Vibrionales</taxon>
        <taxon>Vibrionaceae</taxon>
        <taxon>Vibrio</taxon>
    </lineage>
</organism>
<protein>
    <submittedName>
        <fullName evidence="9">LysE family translocator</fullName>
    </submittedName>
    <submittedName>
        <fullName evidence="7">LysE family transporter</fullName>
    </submittedName>
</protein>
<gene>
    <name evidence="9" type="ORF">EHC69_19325</name>
    <name evidence="8" type="ORF">HKB21_08140</name>
    <name evidence="7" type="ORF">I7278_08595</name>
</gene>
<keyword evidence="3 6" id="KW-0812">Transmembrane</keyword>
<dbReference type="Proteomes" id="UP000856022">
    <property type="component" value="Unassembled WGS sequence"/>
</dbReference>
<keyword evidence="2" id="KW-1003">Cell membrane</keyword>
<dbReference type="GO" id="GO:0015171">
    <property type="term" value="F:amino acid transmembrane transporter activity"/>
    <property type="evidence" value="ECO:0007669"/>
    <property type="project" value="TreeGrafter"/>
</dbReference>
<reference evidence="9 10" key="2">
    <citation type="submission" date="2018-12" db="EMBL/GenBank/DDBJ databases">
        <title>Genomic insights into the evolutionary origins and pathogenicity of five Vibrio parahaemolyticus strains isolated from the shrimp with acute hepatopancreatic necrosis disease (AHPND).</title>
        <authorList>
            <person name="Yang Q."/>
            <person name="Dong X."/>
            <person name="Xie G."/>
            <person name="Fu S."/>
            <person name="Zou P."/>
            <person name="Sun J."/>
            <person name="Wang Y."/>
            <person name="Huang J."/>
        </authorList>
    </citation>
    <scope>NUCLEOTIDE SEQUENCE [LARGE SCALE GENOMIC DNA]</scope>
    <source>
        <strain evidence="9 10">20160303005-1</strain>
    </source>
</reference>
<sequence length="203" mass="22493">MEFVTLALLGVLIVISPGADFVLVLRNSLNQGREAGVYSAIGISMAISIHIAYSMLGISYLISQNEWLFNLVRYLGAAYLVYLGIKGIFSSQPASNSETIQQSEYSMWRFFMQGFLCNLLNPKTMLFFLSIFSQVISPDSSQQHIALFYGIYMIALHGIWFSIVAVLFTSPQLQAFLLKIKHRLNQACGAGLVIFGAMLGLKA</sequence>
<dbReference type="GO" id="GO:0005886">
    <property type="term" value="C:plasma membrane"/>
    <property type="evidence" value="ECO:0007669"/>
    <property type="project" value="UniProtKB-SubCell"/>
</dbReference>
<feature type="transmembrane region" description="Helical" evidence="6">
    <location>
        <begin position="37"/>
        <end position="62"/>
    </location>
</feature>
<proteinExistence type="predicted"/>
<dbReference type="Proteomes" id="UP000464718">
    <property type="component" value="Chromosome ii"/>
</dbReference>
<evidence type="ECO:0000256" key="3">
    <source>
        <dbReference type="ARBA" id="ARBA00022692"/>
    </source>
</evidence>
<evidence type="ECO:0000313" key="10">
    <source>
        <dbReference type="Proteomes" id="UP000464718"/>
    </source>
</evidence>
<evidence type="ECO:0000256" key="1">
    <source>
        <dbReference type="ARBA" id="ARBA00004651"/>
    </source>
</evidence>
<keyword evidence="4 6" id="KW-1133">Transmembrane helix</keyword>